<dbReference type="OrthoDB" id="978691at2"/>
<reference evidence="1 2" key="1">
    <citation type="submission" date="2016-06" db="EMBL/GenBank/DDBJ databases">
        <title>Draft Genome Sequence of Tenacibaculum soleae UCD-KL19.</title>
        <authorList>
            <person name="Eisen J.A."/>
            <person name="Coil D.A."/>
            <person name="Lujan K.M."/>
        </authorList>
    </citation>
    <scope>NUCLEOTIDE SEQUENCE [LARGE SCALE GENOMIC DNA]</scope>
    <source>
        <strain evidence="1 2">UCD-KL19</strain>
    </source>
</reference>
<evidence type="ECO:0000313" key="1">
    <source>
        <dbReference type="EMBL" id="OCK42045.1"/>
    </source>
</evidence>
<organism evidence="1 2">
    <name type="scientific">Tenacibaculum soleae</name>
    <dbReference type="NCBI Taxonomy" id="447689"/>
    <lineage>
        <taxon>Bacteria</taxon>
        <taxon>Pseudomonadati</taxon>
        <taxon>Bacteroidota</taxon>
        <taxon>Flavobacteriia</taxon>
        <taxon>Flavobacteriales</taxon>
        <taxon>Flavobacteriaceae</taxon>
        <taxon>Tenacibaculum</taxon>
    </lineage>
</organism>
<dbReference type="Proteomes" id="UP000093186">
    <property type="component" value="Unassembled WGS sequence"/>
</dbReference>
<accession>A0A1B9XWW4</accession>
<dbReference type="STRING" id="447689.BA195_12595"/>
<sequence>MFTEYNNLPNNSRVWIYQADREFSIEEVEYICAKAILFIDNWTRHGDDLKGSFTIKYNQFLVLGVDEGFNNVSGCSIDSSVRFIQELEKELRIDLMNKMNVSFKDGENINVVKLPDFQQLIKDKKITSKTTVFNNMVNTKEDFETNWEVTADKSWHKRFLV</sequence>
<dbReference type="AlphaFoldDB" id="A0A1B9XWW4"/>
<protein>
    <submittedName>
        <fullName evidence="1">ABC transporter ATPase</fullName>
    </submittedName>
</protein>
<comment type="caution">
    <text evidence="1">The sequence shown here is derived from an EMBL/GenBank/DDBJ whole genome shotgun (WGS) entry which is preliminary data.</text>
</comment>
<dbReference type="RefSeq" id="WP_068706105.1">
    <property type="nucleotide sequence ID" value="NZ_MAKX01000035.1"/>
</dbReference>
<dbReference type="EMBL" id="MAKX01000035">
    <property type="protein sequence ID" value="OCK42045.1"/>
    <property type="molecule type" value="Genomic_DNA"/>
</dbReference>
<proteinExistence type="predicted"/>
<evidence type="ECO:0000313" key="2">
    <source>
        <dbReference type="Proteomes" id="UP000093186"/>
    </source>
</evidence>
<gene>
    <name evidence="1" type="ORF">BA195_12595</name>
</gene>
<name>A0A1B9XWW4_9FLAO</name>
<keyword evidence="2" id="KW-1185">Reference proteome</keyword>